<dbReference type="AlphaFoldDB" id="A0A7J9F7P5"/>
<comment type="caution">
    <text evidence="1">The sequence shown here is derived from an EMBL/GenBank/DDBJ whole genome shotgun (WGS) entry which is preliminary data.</text>
</comment>
<reference evidence="1 2" key="1">
    <citation type="journal article" date="2019" name="Genome Biol. Evol.">
        <title>Insights into the evolution of the New World diploid cottons (Gossypium, subgenus Houzingenia) based on genome sequencing.</title>
        <authorList>
            <person name="Grover C.E."/>
            <person name="Arick M.A. 2nd"/>
            <person name="Thrash A."/>
            <person name="Conover J.L."/>
            <person name="Sanders W.S."/>
            <person name="Peterson D.G."/>
            <person name="Frelichowski J.E."/>
            <person name="Scheffler J.A."/>
            <person name="Scheffler B.E."/>
            <person name="Wendel J.F."/>
        </authorList>
    </citation>
    <scope>NUCLEOTIDE SEQUENCE [LARGE SCALE GENOMIC DNA]</scope>
    <source>
        <strain evidence="1">8</strain>
        <tissue evidence="1">Leaf</tissue>
    </source>
</reference>
<sequence>MQDHNRSGCFEELLTGSSQEPYNGKLERSNMVTLFRAMMCP</sequence>
<proteinExistence type="predicted"/>
<name>A0A7J9F7P5_9ROSI</name>
<evidence type="ECO:0000313" key="2">
    <source>
        <dbReference type="Proteomes" id="UP000593568"/>
    </source>
</evidence>
<accession>A0A7J9F7P5</accession>
<protein>
    <submittedName>
        <fullName evidence="1">Uncharacterized protein</fullName>
    </submittedName>
</protein>
<organism evidence="1 2">
    <name type="scientific">Gossypium trilobum</name>
    <dbReference type="NCBI Taxonomy" id="34281"/>
    <lineage>
        <taxon>Eukaryota</taxon>
        <taxon>Viridiplantae</taxon>
        <taxon>Streptophyta</taxon>
        <taxon>Embryophyta</taxon>
        <taxon>Tracheophyta</taxon>
        <taxon>Spermatophyta</taxon>
        <taxon>Magnoliopsida</taxon>
        <taxon>eudicotyledons</taxon>
        <taxon>Gunneridae</taxon>
        <taxon>Pentapetalae</taxon>
        <taxon>rosids</taxon>
        <taxon>malvids</taxon>
        <taxon>Malvales</taxon>
        <taxon>Malvaceae</taxon>
        <taxon>Malvoideae</taxon>
        <taxon>Gossypium</taxon>
    </lineage>
</organism>
<evidence type="ECO:0000313" key="1">
    <source>
        <dbReference type="EMBL" id="MBA0781317.1"/>
    </source>
</evidence>
<gene>
    <name evidence="1" type="ORF">Gotri_002251</name>
</gene>
<dbReference type="Proteomes" id="UP000593568">
    <property type="component" value="Unassembled WGS sequence"/>
</dbReference>
<dbReference type="EMBL" id="JABEZW010000012">
    <property type="protein sequence ID" value="MBA0781317.1"/>
    <property type="molecule type" value="Genomic_DNA"/>
</dbReference>
<keyword evidence="2" id="KW-1185">Reference proteome</keyword>